<protein>
    <submittedName>
        <fullName evidence="1">Uncharacterized protein</fullName>
    </submittedName>
</protein>
<reference evidence="1" key="1">
    <citation type="journal article" date="2015" name="Nature">
        <title>Complex archaea that bridge the gap between prokaryotes and eukaryotes.</title>
        <authorList>
            <person name="Spang A."/>
            <person name="Saw J.H."/>
            <person name="Jorgensen S.L."/>
            <person name="Zaremba-Niedzwiedzka K."/>
            <person name="Martijn J."/>
            <person name="Lind A.E."/>
            <person name="van Eijk R."/>
            <person name="Schleper C."/>
            <person name="Guy L."/>
            <person name="Ettema T.J."/>
        </authorList>
    </citation>
    <scope>NUCLEOTIDE SEQUENCE</scope>
</reference>
<name>A0A0F8Z6R3_9ZZZZ</name>
<organism evidence="1">
    <name type="scientific">marine sediment metagenome</name>
    <dbReference type="NCBI Taxonomy" id="412755"/>
    <lineage>
        <taxon>unclassified sequences</taxon>
        <taxon>metagenomes</taxon>
        <taxon>ecological metagenomes</taxon>
    </lineage>
</organism>
<dbReference type="EMBL" id="LAZR01062166">
    <property type="protein sequence ID" value="KKK62084.1"/>
    <property type="molecule type" value="Genomic_DNA"/>
</dbReference>
<evidence type="ECO:0000313" key="1">
    <source>
        <dbReference type="EMBL" id="KKK62084.1"/>
    </source>
</evidence>
<dbReference type="AlphaFoldDB" id="A0A0F8Z6R3"/>
<sequence>MAEKIRVRCPVCGSMPNLDQLLFTEENKPAEIRVFLHKFGGKLPVEDQGAIPLTKKKKGSAPGYSEYIDITDDQPEEVAKVKTWFDKRVAEYLEGGGG</sequence>
<proteinExistence type="predicted"/>
<accession>A0A0F8Z6R3</accession>
<comment type="caution">
    <text evidence="1">The sequence shown here is derived from an EMBL/GenBank/DDBJ whole genome shotgun (WGS) entry which is preliminary data.</text>
</comment>
<gene>
    <name evidence="1" type="ORF">LCGC14_3007880</name>
</gene>